<dbReference type="InterPro" id="IPR050439">
    <property type="entry name" value="ADAMTS_ADAMTS-like"/>
</dbReference>
<feature type="binding site" evidence="14">
    <location>
        <position position="556"/>
    </location>
    <ligand>
        <name>Ca(2+)</name>
        <dbReference type="ChEBI" id="CHEBI:29108"/>
        <label>1</label>
    </ligand>
</feature>
<keyword evidence="8" id="KW-0378">Hydrolase</keyword>
<dbReference type="InterPro" id="IPR036383">
    <property type="entry name" value="TSP1_rpt_sf"/>
</dbReference>
<dbReference type="InterPro" id="IPR041645">
    <property type="entry name" value="ADAMTS_CR_2"/>
</dbReference>
<dbReference type="SUPFAM" id="SSF82895">
    <property type="entry name" value="TSP-1 type 1 repeat"/>
    <property type="match status" value="3"/>
</dbReference>
<dbReference type="RefSeq" id="XP_010850697.1">
    <property type="nucleotide sequence ID" value="XM_010852395.1"/>
</dbReference>
<dbReference type="Gene3D" id="2.60.120.830">
    <property type="match status" value="1"/>
</dbReference>
<evidence type="ECO:0000256" key="5">
    <source>
        <dbReference type="ARBA" id="ARBA00022723"/>
    </source>
</evidence>
<dbReference type="FunFam" id="2.20.100.10:FF:000006">
    <property type="entry name" value="A disintegrin and metalloproteinase with thrombospondin motifs 1"/>
    <property type="match status" value="1"/>
</dbReference>
<feature type="disulfide bond" evidence="15">
    <location>
        <begin position="600"/>
        <end position="633"/>
    </location>
</feature>
<name>A0A6P3IFU7_BISBB</name>
<feature type="binding site" evidence="14">
    <location>
        <position position="399"/>
    </location>
    <ligand>
        <name>Zn(2+)</name>
        <dbReference type="ChEBI" id="CHEBI:29105"/>
        <note>catalytic</note>
    </ligand>
</feature>
<keyword evidence="3" id="KW-0272">Extracellular matrix</keyword>
<evidence type="ECO:0000313" key="22">
    <source>
        <dbReference type="RefSeq" id="XP_010850697.1"/>
    </source>
</evidence>
<feature type="binding site" evidence="14">
    <location>
        <position position="407"/>
    </location>
    <ligand>
        <name>Zn(2+)</name>
        <dbReference type="ChEBI" id="CHEBI:29105"/>
        <note>catalytic</note>
    </ligand>
</feature>
<evidence type="ECO:0000256" key="13">
    <source>
        <dbReference type="ARBA" id="ARBA00023180"/>
    </source>
</evidence>
<accession>A0A6P3IFU7</accession>
<dbReference type="Pfam" id="PF00090">
    <property type="entry name" value="TSP_1"/>
    <property type="match status" value="2"/>
</dbReference>
<keyword evidence="9 14" id="KW-0862">Zinc</keyword>
<dbReference type="FunFam" id="2.20.100.10:FF:000011">
    <property type="entry name" value="A disintegrin and metalloproteinase with thrombospondin motifs 3"/>
    <property type="match status" value="1"/>
</dbReference>
<dbReference type="Pfam" id="PF19236">
    <property type="entry name" value="ADAMTS_CR_3"/>
    <property type="match status" value="1"/>
</dbReference>
<evidence type="ECO:0000256" key="4">
    <source>
        <dbReference type="ARBA" id="ARBA00022670"/>
    </source>
</evidence>
<dbReference type="SMART" id="SM00209">
    <property type="entry name" value="TSP1"/>
    <property type="match status" value="4"/>
</dbReference>
<keyword evidence="12 15" id="KW-1015">Disulfide bond</keyword>
<evidence type="ECO:0000313" key="21">
    <source>
        <dbReference type="Proteomes" id="UP000515208"/>
    </source>
</evidence>
<keyword evidence="14" id="KW-0106">Calcium</keyword>
<evidence type="ECO:0000256" key="7">
    <source>
        <dbReference type="ARBA" id="ARBA00022737"/>
    </source>
</evidence>
<feature type="binding site" evidence="14">
    <location>
        <position position="355"/>
    </location>
    <ligand>
        <name>Ca(2+)</name>
        <dbReference type="ChEBI" id="CHEBI:29108"/>
        <label>1</label>
    </ligand>
</feature>
<evidence type="ECO:0000259" key="20">
    <source>
        <dbReference type="PROSITE" id="PS50900"/>
    </source>
</evidence>
<evidence type="ECO:0000256" key="10">
    <source>
        <dbReference type="ARBA" id="ARBA00023049"/>
    </source>
</evidence>
<keyword evidence="4" id="KW-0645">Protease</keyword>
<feature type="region of interest" description="Disordered" evidence="17">
    <location>
        <begin position="1146"/>
        <end position="1257"/>
    </location>
</feature>
<reference evidence="22" key="1">
    <citation type="submission" date="2025-08" db="UniProtKB">
        <authorList>
            <consortium name="RefSeq"/>
        </authorList>
    </citation>
    <scope>IDENTIFICATION</scope>
    <source>
        <tissue evidence="22">Blood</tissue>
    </source>
</reference>
<evidence type="ECO:0000256" key="2">
    <source>
        <dbReference type="ARBA" id="ARBA00022525"/>
    </source>
</evidence>
<gene>
    <name evidence="22" type="primary">ADAMTS14</name>
</gene>
<feature type="binding site" evidence="14">
    <location>
        <position position="263"/>
    </location>
    <ligand>
        <name>Ca(2+)</name>
        <dbReference type="ChEBI" id="CHEBI:29108"/>
        <label>1</label>
    </ligand>
</feature>
<feature type="disulfide bond" evidence="15">
    <location>
        <begin position="337"/>
        <end position="383"/>
    </location>
</feature>
<dbReference type="GO" id="GO:0046872">
    <property type="term" value="F:metal ion binding"/>
    <property type="evidence" value="ECO:0007669"/>
    <property type="project" value="UniProtKB-KW"/>
</dbReference>
<feature type="disulfide bond" evidence="15">
    <location>
        <begin position="627"/>
        <end position="638"/>
    </location>
</feature>
<keyword evidence="13" id="KW-0325">Glycoprotein</keyword>
<comment type="subcellular location">
    <subcellularLocation>
        <location evidence="1">Secreted</location>
        <location evidence="1">Extracellular space</location>
        <location evidence="1">Extracellular matrix</location>
    </subcellularLocation>
</comment>
<evidence type="ECO:0000256" key="18">
    <source>
        <dbReference type="SAM" id="SignalP"/>
    </source>
</evidence>
<dbReference type="KEGG" id="bbis:104997551"/>
<feature type="signal peptide" evidence="18">
    <location>
        <begin position="1"/>
        <end position="21"/>
    </location>
</feature>
<feature type="compositionally biased region" description="Polar residues" evidence="17">
    <location>
        <begin position="1246"/>
        <end position="1257"/>
    </location>
</feature>
<keyword evidence="11" id="KW-0865">Zymogen</keyword>
<evidence type="ECO:0000256" key="1">
    <source>
        <dbReference type="ARBA" id="ARBA00004498"/>
    </source>
</evidence>
<feature type="domain" description="PLAC" evidence="20">
    <location>
        <begin position="1101"/>
        <end position="1139"/>
    </location>
</feature>
<keyword evidence="7" id="KW-0677">Repeat</keyword>
<dbReference type="InterPro" id="IPR045371">
    <property type="entry name" value="ADAMTS_CR_3"/>
</dbReference>
<dbReference type="Pfam" id="PF17771">
    <property type="entry name" value="ADAMTS_CR_2"/>
    <property type="match status" value="1"/>
</dbReference>
<dbReference type="PANTHER" id="PTHR13723">
    <property type="entry name" value="ADAMTS A DISINTEGRIN AND METALLOPROTEASE WITH THROMBOSPONDIN MOTIFS PROTEASE"/>
    <property type="match status" value="1"/>
</dbReference>
<keyword evidence="6 18" id="KW-0732">Signal</keyword>
<evidence type="ECO:0000256" key="3">
    <source>
        <dbReference type="ARBA" id="ARBA00022530"/>
    </source>
</evidence>
<dbReference type="AlphaFoldDB" id="A0A6P3IFU7"/>
<evidence type="ECO:0000256" key="14">
    <source>
        <dbReference type="PIRSR" id="PIRSR613273-2"/>
    </source>
</evidence>
<dbReference type="GO" id="GO:0031012">
    <property type="term" value="C:extracellular matrix"/>
    <property type="evidence" value="ECO:0007669"/>
    <property type="project" value="TreeGrafter"/>
</dbReference>
<feature type="domain" description="Peptidase M12B" evidence="19">
    <location>
        <begin position="260"/>
        <end position="454"/>
    </location>
</feature>
<evidence type="ECO:0000256" key="6">
    <source>
        <dbReference type="ARBA" id="ARBA00022729"/>
    </source>
</evidence>
<evidence type="ECO:0000256" key="15">
    <source>
        <dbReference type="PIRSR" id="PIRSR613273-3"/>
    </source>
</evidence>
<dbReference type="OrthoDB" id="5855429at2759"/>
<dbReference type="InterPro" id="IPR000884">
    <property type="entry name" value="TSP1_rpt"/>
</dbReference>
<dbReference type="GO" id="GO:0030198">
    <property type="term" value="P:extracellular matrix organization"/>
    <property type="evidence" value="ECO:0007669"/>
    <property type="project" value="InterPro"/>
</dbReference>
<feature type="region of interest" description="Disordered" evidence="17">
    <location>
        <begin position="63"/>
        <end position="82"/>
    </location>
</feature>
<dbReference type="GO" id="GO:0004222">
    <property type="term" value="F:metalloendopeptidase activity"/>
    <property type="evidence" value="ECO:0007669"/>
    <property type="project" value="InterPro"/>
</dbReference>
<feature type="disulfide bond" evidence="15">
    <location>
        <begin position="666"/>
        <end position="704"/>
    </location>
</feature>
<dbReference type="InterPro" id="IPR013273">
    <property type="entry name" value="ADAMTS/ADAMTS-like"/>
</dbReference>
<dbReference type="Pfam" id="PF13688">
    <property type="entry name" value="Reprolysin_5"/>
    <property type="match status" value="1"/>
</dbReference>
<evidence type="ECO:0000256" key="11">
    <source>
        <dbReference type="ARBA" id="ARBA00023145"/>
    </source>
</evidence>
<organism evidence="21 22">
    <name type="scientific">Bison bison bison</name>
    <name type="common">North American plains bison</name>
    <dbReference type="NCBI Taxonomy" id="43346"/>
    <lineage>
        <taxon>Eukaryota</taxon>
        <taxon>Metazoa</taxon>
        <taxon>Chordata</taxon>
        <taxon>Craniata</taxon>
        <taxon>Vertebrata</taxon>
        <taxon>Euteleostomi</taxon>
        <taxon>Mammalia</taxon>
        <taxon>Eutheria</taxon>
        <taxon>Laurasiatheria</taxon>
        <taxon>Artiodactyla</taxon>
        <taxon>Ruminantia</taxon>
        <taxon>Pecora</taxon>
        <taxon>Bovidae</taxon>
        <taxon>Bovinae</taxon>
        <taxon>Bison</taxon>
    </lineage>
</organism>
<keyword evidence="5 14" id="KW-0479">Metal-binding</keyword>
<dbReference type="GeneID" id="104997551"/>
<feature type="disulfide bond" evidence="15">
    <location>
        <begin position="377"/>
        <end position="553"/>
    </location>
</feature>
<dbReference type="PROSITE" id="PS50215">
    <property type="entry name" value="ADAM_MEPRO"/>
    <property type="match status" value="1"/>
</dbReference>
<feature type="disulfide bond" evidence="15">
    <location>
        <begin position="662"/>
        <end position="699"/>
    </location>
</feature>
<dbReference type="InterPro" id="IPR001590">
    <property type="entry name" value="Peptidase_M12B"/>
</dbReference>
<dbReference type="PANTHER" id="PTHR13723:SF24">
    <property type="entry name" value="A DISINTEGRIN AND METALLOPROTEINASE WITH THROMBOSPONDIN MOTIFS 14"/>
    <property type="match status" value="1"/>
</dbReference>
<evidence type="ECO:0000256" key="12">
    <source>
        <dbReference type="ARBA" id="ARBA00023157"/>
    </source>
</evidence>
<evidence type="ECO:0000256" key="8">
    <source>
        <dbReference type="ARBA" id="ARBA00022801"/>
    </source>
</evidence>
<feature type="binding site" evidence="14">
    <location>
        <position position="431"/>
    </location>
    <ligand>
        <name>Zn(2+)</name>
        <dbReference type="ChEBI" id="CHEBI:29105"/>
        <note>catalytic</note>
    </ligand>
</feature>
<dbReference type="CTD" id="140766"/>
<evidence type="ECO:0000256" key="17">
    <source>
        <dbReference type="SAM" id="MobiDB-lite"/>
    </source>
</evidence>
<dbReference type="Gene3D" id="3.40.390.10">
    <property type="entry name" value="Collagenase (Catalytic Domain)"/>
    <property type="match status" value="1"/>
</dbReference>
<dbReference type="SUPFAM" id="SSF55486">
    <property type="entry name" value="Metalloproteases ('zincins'), catalytic domain"/>
    <property type="match status" value="1"/>
</dbReference>
<dbReference type="GO" id="GO:0006508">
    <property type="term" value="P:proteolysis"/>
    <property type="evidence" value="ECO:0007669"/>
    <property type="project" value="UniProtKB-KW"/>
</dbReference>
<dbReference type="InterPro" id="IPR002870">
    <property type="entry name" value="Peptidase_M12B_N"/>
</dbReference>
<dbReference type="PROSITE" id="PS50092">
    <property type="entry name" value="TSP1"/>
    <property type="match status" value="4"/>
</dbReference>
<evidence type="ECO:0000259" key="19">
    <source>
        <dbReference type="PROSITE" id="PS50215"/>
    </source>
</evidence>
<dbReference type="Gene3D" id="3.40.1620.60">
    <property type="match status" value="1"/>
</dbReference>
<evidence type="ECO:0000256" key="16">
    <source>
        <dbReference type="PROSITE-ProRule" id="PRU00276"/>
    </source>
</evidence>
<sequence length="1257" mass="136860">MAPVCARLSCLLLLHCALCAAAGSGTEELRFSRKLSDYGVTVPCSTDSQGRFLSHVVSGPAAASTGNVKGDGPPSPLSHSGRLRVARSPLRPEGVTLQPGRMGRSSLYFNVTVFGEELHLHLRPNRRLVVPGASVEWQEDFQELFRQPLQRECVYTGGVTGMPGAAVAISNCDGLAGLIRTDSTDYFIEPFERGQQEAEAGGRKHVVYRREVVRQRWTEPLGDLHNEAFGLGDLPNLLGLVGDRLGEAERKRRHATPGSYSIEVLLAVDDSVVRFHGKEHVQNYVLTLMNIVDEIYHDESLGVHINIALVRLIMVGYRQSLSLIERGNPSRSLEQVCRWAHSQQRQDPGHAEHHDHVVFLTRQDFGPSGYAPVTGMCHPLRSCALNHEDGFSSAFVVAHAPGPGQVHVGPGLGPGWWLAYVILGPGLGMEHDGQANGCADETSLGKHHPTPDTCSSPALLVSSWASGNVEAQDEYWILELKAMDGCRVDLVEAGAPVGWSIFPGERSNQHKAAGGSLQAFLAWFPPPPLGRERWGLPAPPSSLPASAGSSYDCLLDDPFAPAWPQPPELPGIDYSMDEQCRFDFGTGYHTCSAFRTFEACRQLWCSHPDNPYFCKTKKGPPLDGTECAPGKWCFKGHCIWKSPEQTYGQDGGWSSWTKFGSCSRSCGGGVRSRSRSCDNPPPAYGGRMCSGPMFQYQICNIEECPGPYEDFRAQQCAKRSSYYIHQNAKHSWIPYEPDDDAQKCELICQSEDTGDVVFMNQVVHDGTRCSYRDLYSVCARGECVPVGCDKEVGSMKADDKCGVCGGDNSHCRTVKGTLGKASKQAGALKLVQIPAGARHIQIEELEKVPHHIAESGPRSSLAYKYIIHEDLLPLIGSNNVLLEETDTYEWALKSWAPCTKACGGGIQFTKYGCRRRRDHHMVQRHLCDHRKRPKPIRRRCNQHACAQPGWVTEEWGTCSRSCGKLGVQTRGVQCLLPLTNGTHKAMPAKACPGERPEARRPCLRVPCPLQWRTGAWSQCSQNPVTSGEGIQQRQGGCRTNANSLGQCEGAKPDTVQACSLPACGGNLQNSTVKADVRELVTPEGQWVPQSGPLDPINKISSTELCVRDRSIFCQTEELDRYCSIPGFHRLCCESCTKKTLSLDPGLASPPPFSTPGSPFSAPVAPPDAVEPSAGPTGSDQRQRDQPTPLPGPLGTSAPVTQSYFAPQKPTPTAFRGTSPSAPWGWTGAPTPAPENKGLLREDPKHSGTSLPSTAPVT</sequence>
<feature type="binding site" evidence="14">
    <location>
        <position position="263"/>
    </location>
    <ligand>
        <name>Ca(2+)</name>
        <dbReference type="ChEBI" id="CHEBI:29108"/>
        <label>2</label>
    </ligand>
</feature>
<dbReference type="PRINTS" id="PR01857">
    <property type="entry name" value="ADAMTSFAMILY"/>
</dbReference>
<keyword evidence="21" id="KW-1185">Reference proteome</keyword>
<evidence type="ECO:0000256" key="9">
    <source>
        <dbReference type="ARBA" id="ARBA00022833"/>
    </source>
</evidence>
<dbReference type="Pfam" id="PF19030">
    <property type="entry name" value="TSP1_ADAMTS"/>
    <property type="match status" value="2"/>
</dbReference>
<dbReference type="Gene3D" id="2.20.100.10">
    <property type="entry name" value="Thrombospondin type-1 (TSP1) repeat"/>
    <property type="match status" value="3"/>
</dbReference>
<feature type="disulfide bond" evidence="15">
    <location>
        <begin position="591"/>
        <end position="614"/>
    </location>
</feature>
<comment type="caution">
    <text evidence="16">Lacks conserved residue(s) required for the propagation of feature annotation.</text>
</comment>
<proteinExistence type="predicted"/>
<dbReference type="InterPro" id="IPR010909">
    <property type="entry name" value="PLAC"/>
</dbReference>
<feature type="disulfide bond" evidence="15">
    <location>
        <begin position="677"/>
        <end position="689"/>
    </location>
</feature>
<feature type="binding site" evidence="14">
    <location>
        <position position="556"/>
    </location>
    <ligand>
        <name>Ca(2+)</name>
        <dbReference type="ChEBI" id="CHEBI:29108"/>
        <label>2</label>
    </ligand>
</feature>
<dbReference type="FunFam" id="3.40.1620.60:FF:000001">
    <property type="entry name" value="A disintegrin and metalloproteinase with thrombospondin motifs 3"/>
    <property type="match status" value="1"/>
</dbReference>
<feature type="binding site" evidence="14">
    <location>
        <position position="553"/>
    </location>
    <ligand>
        <name>Ca(2+)</name>
        <dbReference type="ChEBI" id="CHEBI:29108"/>
        <label>1</label>
    </ligand>
</feature>
<comment type="cofactor">
    <cofactor evidence="14">
        <name>Zn(2+)</name>
        <dbReference type="ChEBI" id="CHEBI:29105"/>
    </cofactor>
    <text evidence="14">Binds 1 zinc ion per subunit.</text>
</comment>
<keyword evidence="2" id="KW-0964">Secreted</keyword>
<protein>
    <submittedName>
        <fullName evidence="22">A disintegrin and metalloproteinase with thrombospondin motifs 14</fullName>
    </submittedName>
</protein>
<dbReference type="Proteomes" id="UP000515208">
    <property type="component" value="Unplaced"/>
</dbReference>
<dbReference type="InterPro" id="IPR024079">
    <property type="entry name" value="MetalloPept_cat_dom_sf"/>
</dbReference>
<keyword evidence="10 22" id="KW-0482">Metalloprotease</keyword>
<dbReference type="PROSITE" id="PS50900">
    <property type="entry name" value="PLAC"/>
    <property type="match status" value="1"/>
</dbReference>
<feature type="chain" id="PRO_5028049156" evidence="18">
    <location>
        <begin position="22"/>
        <end position="1257"/>
    </location>
</feature>
<feature type="disulfide bond" evidence="15">
    <location>
        <begin position="580"/>
        <end position="605"/>
    </location>
</feature>
<dbReference type="Pfam" id="PF01562">
    <property type="entry name" value="Pep_M12B_propep"/>
    <property type="match status" value="1"/>
</dbReference>